<organism evidence="1 2">
    <name type="scientific">Clostridium disporicum</name>
    <dbReference type="NCBI Taxonomy" id="84024"/>
    <lineage>
        <taxon>Bacteria</taxon>
        <taxon>Bacillati</taxon>
        <taxon>Bacillota</taxon>
        <taxon>Clostridia</taxon>
        <taxon>Eubacteriales</taxon>
        <taxon>Clostridiaceae</taxon>
        <taxon>Clostridium</taxon>
    </lineage>
</organism>
<evidence type="ECO:0000313" key="2">
    <source>
        <dbReference type="Proteomes" id="UP000095558"/>
    </source>
</evidence>
<proteinExistence type="predicted"/>
<evidence type="ECO:0000313" key="1">
    <source>
        <dbReference type="EMBL" id="CUO40209.1"/>
    </source>
</evidence>
<gene>
    <name evidence="1" type="ORF">ERS852470_02238</name>
</gene>
<dbReference type="RefSeq" id="WP_055276941.1">
    <property type="nucleotide sequence ID" value="NZ_CYZV01000023.1"/>
</dbReference>
<accession>A0A174EUK9</accession>
<sequence>MANRERKIYMLSKKNLEYIEEVKEKNNLKYNSEALDLIIREHRQNSDITTEAMIKLIAKEVSEQIKLDFKGIKKASNDTDRNTQILLEMINGFFVISEYGRLATTEDVIAPALTRASELVDKRKEAKIVKGFDRKY</sequence>
<dbReference type="OrthoDB" id="2427428at2"/>
<dbReference type="Proteomes" id="UP000095558">
    <property type="component" value="Unassembled WGS sequence"/>
</dbReference>
<name>A0A174EUK9_9CLOT</name>
<dbReference type="AlphaFoldDB" id="A0A174EUK9"/>
<dbReference type="EMBL" id="CYZV01000023">
    <property type="protein sequence ID" value="CUO40209.1"/>
    <property type="molecule type" value="Genomic_DNA"/>
</dbReference>
<reference evidence="1 2" key="1">
    <citation type="submission" date="2015-09" db="EMBL/GenBank/DDBJ databases">
        <authorList>
            <consortium name="Pathogen Informatics"/>
        </authorList>
    </citation>
    <scope>NUCLEOTIDE SEQUENCE [LARGE SCALE GENOMIC DNA]</scope>
    <source>
        <strain evidence="1 2">2789STDY5834855</strain>
    </source>
</reference>
<protein>
    <submittedName>
        <fullName evidence="1">Uncharacterized protein</fullName>
    </submittedName>
</protein>